<gene>
    <name evidence="5" type="ORF">B0H99_107193</name>
</gene>
<dbReference type="InterPro" id="IPR020904">
    <property type="entry name" value="Sc_DH/Rdtase_CS"/>
</dbReference>
<comment type="similarity">
    <text evidence="1 3">Belongs to the short-chain dehydrogenases/reductases (SDR) family.</text>
</comment>
<comment type="caution">
    <text evidence="5">The sequence shown here is derived from an EMBL/GenBank/DDBJ whole genome shotgun (WGS) entry which is preliminary data.</text>
</comment>
<dbReference type="PROSITE" id="PS00061">
    <property type="entry name" value="ADH_SHORT"/>
    <property type="match status" value="1"/>
</dbReference>
<dbReference type="GO" id="GO:0016491">
    <property type="term" value="F:oxidoreductase activity"/>
    <property type="evidence" value="ECO:0007669"/>
    <property type="project" value="UniProtKB-KW"/>
</dbReference>
<dbReference type="AlphaFoldDB" id="A0A2P8GQZ5"/>
<dbReference type="PRINTS" id="PR00081">
    <property type="entry name" value="GDHRDH"/>
</dbReference>
<dbReference type="Proteomes" id="UP000242682">
    <property type="component" value="Unassembled WGS sequence"/>
</dbReference>
<sequence length="306" mass="32736">MANKKKHAGLTVVITGASSGFGKGVAQKLGAEGANVVLAARRTQLIEELAIEIGPNALAVTTDVSKEEDVKHLCESAIAAFGAIDVWINNAAVGVIGPFTEVPTKDITRAVQINVIGTIYGSHYALRHFKEQKTGTLINVGSVSGKIPYPYYTPYSTTKFAVTGLSAALHQEIELEGYDKIHVCTVHPWATDTPWFEHTGNYTGHAAELKPMDDPEIVIDAIVDLIDNPKESVDTGIKAKSAAISSHLAPGTTEAFNAKYVKKIIQSAPPAPPTSGSLYEPMETGTGVSGGIRERMKQEEEQQKRT</sequence>
<feature type="region of interest" description="Disordered" evidence="4">
    <location>
        <begin position="270"/>
        <end position="306"/>
    </location>
</feature>
<evidence type="ECO:0000256" key="2">
    <source>
        <dbReference type="ARBA" id="ARBA00023002"/>
    </source>
</evidence>
<evidence type="ECO:0000313" key="6">
    <source>
        <dbReference type="Proteomes" id="UP000242682"/>
    </source>
</evidence>
<evidence type="ECO:0000313" key="5">
    <source>
        <dbReference type="EMBL" id="PSL36372.1"/>
    </source>
</evidence>
<dbReference type="Pfam" id="PF00106">
    <property type="entry name" value="adh_short"/>
    <property type="match status" value="1"/>
</dbReference>
<dbReference type="Gene3D" id="3.40.50.720">
    <property type="entry name" value="NAD(P)-binding Rossmann-like Domain"/>
    <property type="match status" value="1"/>
</dbReference>
<organism evidence="5 6">
    <name type="scientific">Planomicrobium soli</name>
    <dbReference type="NCBI Taxonomy" id="1176648"/>
    <lineage>
        <taxon>Bacteria</taxon>
        <taxon>Bacillati</taxon>
        <taxon>Bacillota</taxon>
        <taxon>Bacilli</taxon>
        <taxon>Bacillales</taxon>
        <taxon>Caryophanaceae</taxon>
        <taxon>Planomicrobium</taxon>
    </lineage>
</organism>
<proteinExistence type="inferred from homology"/>
<feature type="compositionally biased region" description="Basic and acidic residues" evidence="4">
    <location>
        <begin position="292"/>
        <end position="306"/>
    </location>
</feature>
<dbReference type="SUPFAM" id="SSF51735">
    <property type="entry name" value="NAD(P)-binding Rossmann-fold domains"/>
    <property type="match status" value="1"/>
</dbReference>
<evidence type="ECO:0000256" key="3">
    <source>
        <dbReference type="RuleBase" id="RU000363"/>
    </source>
</evidence>
<reference evidence="5 6" key="1">
    <citation type="submission" date="2018-03" db="EMBL/GenBank/DDBJ databases">
        <title>Genomic Encyclopedia of Type Strains, Phase III (KMG-III): the genomes of soil and plant-associated and newly described type strains.</title>
        <authorList>
            <person name="Whitman W."/>
        </authorList>
    </citation>
    <scope>NUCLEOTIDE SEQUENCE [LARGE SCALE GENOMIC DNA]</scope>
    <source>
        <strain evidence="5 6">CGMCC 1.12259</strain>
    </source>
</reference>
<dbReference type="PANTHER" id="PTHR44196">
    <property type="entry name" value="DEHYDROGENASE/REDUCTASE SDR FAMILY MEMBER 7B"/>
    <property type="match status" value="1"/>
</dbReference>
<dbReference type="GO" id="GO:0016020">
    <property type="term" value="C:membrane"/>
    <property type="evidence" value="ECO:0007669"/>
    <property type="project" value="TreeGrafter"/>
</dbReference>
<dbReference type="PRINTS" id="PR00080">
    <property type="entry name" value="SDRFAMILY"/>
</dbReference>
<dbReference type="InterPro" id="IPR036291">
    <property type="entry name" value="NAD(P)-bd_dom_sf"/>
</dbReference>
<evidence type="ECO:0000256" key="1">
    <source>
        <dbReference type="ARBA" id="ARBA00006484"/>
    </source>
</evidence>
<dbReference type="InterPro" id="IPR002347">
    <property type="entry name" value="SDR_fam"/>
</dbReference>
<dbReference type="PANTHER" id="PTHR44196:SF1">
    <property type="entry name" value="DEHYDROGENASE_REDUCTASE SDR FAMILY MEMBER 7B"/>
    <property type="match status" value="1"/>
</dbReference>
<accession>A0A2P8GQZ5</accession>
<dbReference type="OrthoDB" id="9775296at2"/>
<dbReference type="EMBL" id="PYAT01000007">
    <property type="protein sequence ID" value="PSL36372.1"/>
    <property type="molecule type" value="Genomic_DNA"/>
</dbReference>
<dbReference type="RefSeq" id="WP_106533725.1">
    <property type="nucleotide sequence ID" value="NZ_PYAT01000007.1"/>
</dbReference>
<evidence type="ECO:0000256" key="4">
    <source>
        <dbReference type="SAM" id="MobiDB-lite"/>
    </source>
</evidence>
<name>A0A2P8GQZ5_9BACL</name>
<keyword evidence="6" id="KW-1185">Reference proteome</keyword>
<keyword evidence="2" id="KW-0560">Oxidoreductase</keyword>
<protein>
    <submittedName>
        <fullName evidence="5">Short-subunit dehydrogenase</fullName>
    </submittedName>
</protein>